<dbReference type="GO" id="GO:0007059">
    <property type="term" value="P:chromosome segregation"/>
    <property type="evidence" value="ECO:0007669"/>
    <property type="project" value="TreeGrafter"/>
</dbReference>
<evidence type="ECO:0000256" key="9">
    <source>
        <dbReference type="ARBA" id="ARBA00023328"/>
    </source>
</evidence>
<evidence type="ECO:0000313" key="13">
    <source>
        <dbReference type="Proteomes" id="UP000053201"/>
    </source>
</evidence>
<keyword evidence="8" id="KW-0131">Cell cycle</keyword>
<dbReference type="RefSeq" id="XP_016609498.1">
    <property type="nucleotide sequence ID" value="XM_016751536.1"/>
</dbReference>
<keyword evidence="10" id="KW-0175">Coiled coil</keyword>
<evidence type="ECO:0000313" key="12">
    <source>
        <dbReference type="EMBL" id="KND01459.1"/>
    </source>
</evidence>
<evidence type="ECO:0000256" key="1">
    <source>
        <dbReference type="ARBA" id="ARBA00004123"/>
    </source>
</evidence>
<feature type="coiled-coil region" evidence="10">
    <location>
        <begin position="160"/>
        <end position="187"/>
    </location>
</feature>
<dbReference type="Pfam" id="PF03980">
    <property type="entry name" value="Nnf1"/>
    <property type="match status" value="1"/>
</dbReference>
<protein>
    <submittedName>
        <fullName evidence="12">Uncharacterized protein</fullName>
    </submittedName>
</protein>
<dbReference type="OrthoDB" id="18453at2759"/>
<dbReference type="PANTHER" id="PTHR15459:SF3">
    <property type="entry name" value="POLYAMINE-MODULATED FACTOR 1"/>
    <property type="match status" value="1"/>
</dbReference>
<evidence type="ECO:0000256" key="5">
    <source>
        <dbReference type="ARBA" id="ARBA00022776"/>
    </source>
</evidence>
<dbReference type="GeneID" id="27686792"/>
<name>A0A0L0HKU3_SPIPD</name>
<dbReference type="PANTHER" id="PTHR15459">
    <property type="entry name" value="POLYAMINE-MODULATED FACTOR 1"/>
    <property type="match status" value="1"/>
</dbReference>
<dbReference type="FunCoup" id="A0A0L0HKU3">
    <property type="interactions" value="44"/>
</dbReference>
<proteinExistence type="predicted"/>
<evidence type="ECO:0000256" key="6">
    <source>
        <dbReference type="ARBA" id="ARBA00022838"/>
    </source>
</evidence>
<keyword evidence="4" id="KW-0132">Cell division</keyword>
<keyword evidence="6" id="KW-0995">Kinetochore</keyword>
<dbReference type="VEuPathDB" id="FungiDB:SPPG_03261"/>
<reference evidence="12 13" key="1">
    <citation type="submission" date="2009-08" db="EMBL/GenBank/DDBJ databases">
        <title>The Genome Sequence of Spizellomyces punctatus strain DAOM BR117.</title>
        <authorList>
            <consortium name="The Broad Institute Genome Sequencing Platform"/>
            <person name="Russ C."/>
            <person name="Cuomo C."/>
            <person name="Shea T."/>
            <person name="Young S.K."/>
            <person name="Zeng Q."/>
            <person name="Koehrsen M."/>
            <person name="Haas B."/>
            <person name="Borodovsky M."/>
            <person name="Guigo R."/>
            <person name="Alvarado L."/>
            <person name="Berlin A."/>
            <person name="Bochicchio J."/>
            <person name="Borenstein D."/>
            <person name="Chapman S."/>
            <person name="Chen Z."/>
            <person name="Engels R."/>
            <person name="Freedman E."/>
            <person name="Gellesch M."/>
            <person name="Goldberg J."/>
            <person name="Griggs A."/>
            <person name="Gujja S."/>
            <person name="Heiman D."/>
            <person name="Hepburn T."/>
            <person name="Howarth C."/>
            <person name="Jen D."/>
            <person name="Larson L."/>
            <person name="Lewis B."/>
            <person name="Mehta T."/>
            <person name="Park D."/>
            <person name="Pearson M."/>
            <person name="Roberts A."/>
            <person name="Saif S."/>
            <person name="Shenoy N."/>
            <person name="Sisk P."/>
            <person name="Stolte C."/>
            <person name="Sykes S."/>
            <person name="Thomson T."/>
            <person name="Walk T."/>
            <person name="White J."/>
            <person name="Yandava C."/>
            <person name="Burger G."/>
            <person name="Gray M.W."/>
            <person name="Holland P.W.H."/>
            <person name="King N."/>
            <person name="Lang F.B.F."/>
            <person name="Roger A.J."/>
            <person name="Ruiz-Trillo I."/>
            <person name="Lander E."/>
            <person name="Nusbaum C."/>
        </authorList>
    </citation>
    <scope>NUCLEOTIDE SEQUENCE [LARGE SCALE GENOMIC DNA]</scope>
    <source>
        <strain evidence="12 13">DAOM BR117</strain>
    </source>
</reference>
<dbReference type="AlphaFoldDB" id="A0A0L0HKU3"/>
<dbReference type="EMBL" id="KQ257454">
    <property type="protein sequence ID" value="KND01459.1"/>
    <property type="molecule type" value="Genomic_DNA"/>
</dbReference>
<keyword evidence="5" id="KW-0498">Mitosis</keyword>
<evidence type="ECO:0000256" key="8">
    <source>
        <dbReference type="ARBA" id="ARBA00023306"/>
    </source>
</evidence>
<organism evidence="12 13">
    <name type="scientific">Spizellomyces punctatus (strain DAOM BR117)</name>
    <dbReference type="NCBI Taxonomy" id="645134"/>
    <lineage>
        <taxon>Eukaryota</taxon>
        <taxon>Fungi</taxon>
        <taxon>Fungi incertae sedis</taxon>
        <taxon>Chytridiomycota</taxon>
        <taxon>Chytridiomycota incertae sedis</taxon>
        <taxon>Chytridiomycetes</taxon>
        <taxon>Spizellomycetales</taxon>
        <taxon>Spizellomycetaceae</taxon>
        <taxon>Spizellomyces</taxon>
    </lineage>
</organism>
<keyword evidence="7" id="KW-0539">Nucleus</keyword>
<dbReference type="OMA" id="QGQMVDK"/>
<dbReference type="GO" id="GO:0005634">
    <property type="term" value="C:nucleus"/>
    <property type="evidence" value="ECO:0007669"/>
    <property type="project" value="UniProtKB-SubCell"/>
</dbReference>
<evidence type="ECO:0000256" key="3">
    <source>
        <dbReference type="ARBA" id="ARBA00022454"/>
    </source>
</evidence>
<keyword evidence="9" id="KW-0137">Centromere</keyword>
<sequence>MSVPAEVQLNMPPTDPADTEMTVEEGPRMRKLREVFEAALNTCLNGCSYAKMAQAFPRLARDNPDALRSAREQLVAFIRESIREEFEDINMDKNVVAKLNELDRIIALAQQRQKAEYERGQGRGSKRTDNSSAPAECMHFRVSPAQAIRAYSVYAKRRELSKLHTELAEIQSANHALQSRLTQSRAEVSTLQNTIQSSADKLLPPRGIVDVIEINTAVGGSEMEWT</sequence>
<keyword evidence="3" id="KW-0158">Chromosome</keyword>
<evidence type="ECO:0000256" key="10">
    <source>
        <dbReference type="SAM" id="Coils"/>
    </source>
</evidence>
<dbReference type="InParanoid" id="A0A0L0HKU3"/>
<feature type="region of interest" description="Disordered" evidence="11">
    <location>
        <begin position="1"/>
        <end position="21"/>
    </location>
</feature>
<evidence type="ECO:0000256" key="7">
    <source>
        <dbReference type="ARBA" id="ARBA00023242"/>
    </source>
</evidence>
<comment type="subcellular location">
    <subcellularLocation>
        <location evidence="2">Chromosome</location>
        <location evidence="2">Centromere</location>
        <location evidence="2">Kinetochore</location>
    </subcellularLocation>
    <subcellularLocation>
        <location evidence="1">Nucleus</location>
    </subcellularLocation>
</comment>
<dbReference type="InterPro" id="IPR007128">
    <property type="entry name" value="PMF1/Nnf1"/>
</dbReference>
<gene>
    <name evidence="12" type="ORF">SPPG_03261</name>
</gene>
<evidence type="ECO:0000256" key="4">
    <source>
        <dbReference type="ARBA" id="ARBA00022618"/>
    </source>
</evidence>
<evidence type="ECO:0000256" key="11">
    <source>
        <dbReference type="SAM" id="MobiDB-lite"/>
    </source>
</evidence>
<dbReference type="GO" id="GO:0000444">
    <property type="term" value="C:MIS12/MIND type complex"/>
    <property type="evidence" value="ECO:0007669"/>
    <property type="project" value="InterPro"/>
</dbReference>
<evidence type="ECO:0000256" key="2">
    <source>
        <dbReference type="ARBA" id="ARBA00004629"/>
    </source>
</evidence>
<accession>A0A0L0HKU3</accession>
<dbReference type="Proteomes" id="UP000053201">
    <property type="component" value="Unassembled WGS sequence"/>
</dbReference>
<dbReference type="GO" id="GO:0051301">
    <property type="term" value="P:cell division"/>
    <property type="evidence" value="ECO:0007669"/>
    <property type="project" value="UniProtKB-KW"/>
</dbReference>
<keyword evidence="13" id="KW-1185">Reference proteome</keyword>